<reference evidence="1 2" key="1">
    <citation type="journal article" date="2009" name="PLoS Genet.">
        <title>Genomic analysis of the basal lineage fungus Rhizopus oryzae reveals a whole-genome duplication.</title>
        <authorList>
            <person name="Ma L.-J."/>
            <person name="Ibrahim A.S."/>
            <person name="Skory C."/>
            <person name="Grabherr M.G."/>
            <person name="Burger G."/>
            <person name="Butler M."/>
            <person name="Elias M."/>
            <person name="Idnurm A."/>
            <person name="Lang B.F."/>
            <person name="Sone T."/>
            <person name="Abe A."/>
            <person name="Calvo S.E."/>
            <person name="Corrochano L.M."/>
            <person name="Engels R."/>
            <person name="Fu J."/>
            <person name="Hansberg W."/>
            <person name="Kim J.-M."/>
            <person name="Kodira C.D."/>
            <person name="Koehrsen M.J."/>
            <person name="Liu B."/>
            <person name="Miranda-Saavedra D."/>
            <person name="O'Leary S."/>
            <person name="Ortiz-Castellanos L."/>
            <person name="Poulter R."/>
            <person name="Rodriguez-Romero J."/>
            <person name="Ruiz-Herrera J."/>
            <person name="Shen Y.-Q."/>
            <person name="Zeng Q."/>
            <person name="Galagan J."/>
            <person name="Birren B.W."/>
            <person name="Cuomo C.A."/>
            <person name="Wickes B.L."/>
        </authorList>
    </citation>
    <scope>NUCLEOTIDE SEQUENCE [LARGE SCALE GENOMIC DNA]</scope>
    <source>
        <strain evidence="2">RA 99-880 / ATCC MYA-4621 / FGSC 9543 / NRRL 43880</strain>
    </source>
</reference>
<dbReference type="InParanoid" id="I1BZZ1"/>
<gene>
    <name evidence="1" type="ORF">RO3G_06476</name>
</gene>
<sequence>MSSAKTFNEQNTNEYIHYILCNSSASFSFYKPATLRFHNCQGRHKANTEVYNILLNGGKNLRTKRSWDGASADSGLLRLFP</sequence>
<evidence type="ECO:0000313" key="1">
    <source>
        <dbReference type="EMBL" id="EIE81771.1"/>
    </source>
</evidence>
<dbReference type="RefSeq" id="XP_067517167.1">
    <property type="nucleotide sequence ID" value="XM_067661066.1"/>
</dbReference>
<keyword evidence="2" id="KW-1185">Reference proteome</keyword>
<dbReference type="VEuPathDB" id="FungiDB:RO3G_06476"/>
<accession>I1BZZ1</accession>
<proteinExistence type="predicted"/>
<evidence type="ECO:0000313" key="2">
    <source>
        <dbReference type="Proteomes" id="UP000009138"/>
    </source>
</evidence>
<dbReference type="GeneID" id="93613447"/>
<protein>
    <submittedName>
        <fullName evidence="1">Uncharacterized protein</fullName>
    </submittedName>
</protein>
<name>I1BZZ1_RHIO9</name>
<dbReference type="AlphaFoldDB" id="I1BZZ1"/>
<dbReference type="EMBL" id="CH476735">
    <property type="protein sequence ID" value="EIE81771.1"/>
    <property type="molecule type" value="Genomic_DNA"/>
</dbReference>
<dbReference type="Proteomes" id="UP000009138">
    <property type="component" value="Unassembled WGS sequence"/>
</dbReference>
<organism evidence="1 2">
    <name type="scientific">Rhizopus delemar (strain RA 99-880 / ATCC MYA-4621 / FGSC 9543 / NRRL 43880)</name>
    <name type="common">Mucormycosis agent</name>
    <name type="synonym">Rhizopus arrhizus var. delemar</name>
    <dbReference type="NCBI Taxonomy" id="246409"/>
    <lineage>
        <taxon>Eukaryota</taxon>
        <taxon>Fungi</taxon>
        <taxon>Fungi incertae sedis</taxon>
        <taxon>Mucoromycota</taxon>
        <taxon>Mucoromycotina</taxon>
        <taxon>Mucoromycetes</taxon>
        <taxon>Mucorales</taxon>
        <taxon>Mucorineae</taxon>
        <taxon>Rhizopodaceae</taxon>
        <taxon>Rhizopus</taxon>
    </lineage>
</organism>